<dbReference type="PANTHER" id="PTHR23513">
    <property type="entry name" value="INTEGRAL MEMBRANE EFFLUX PROTEIN-RELATED"/>
    <property type="match status" value="1"/>
</dbReference>
<dbReference type="GO" id="GO:0022857">
    <property type="term" value="F:transmembrane transporter activity"/>
    <property type="evidence" value="ECO:0007669"/>
    <property type="project" value="InterPro"/>
</dbReference>
<comment type="subcellular location">
    <subcellularLocation>
        <location evidence="1">Cell membrane</location>
        <topology evidence="1">Multi-pass membrane protein</topology>
    </subcellularLocation>
</comment>
<dbReference type="PANTHER" id="PTHR23513:SF11">
    <property type="entry name" value="STAPHYLOFERRIN A TRANSPORTER"/>
    <property type="match status" value="1"/>
</dbReference>
<proteinExistence type="predicted"/>
<dbReference type="GO" id="GO:0005886">
    <property type="term" value="C:plasma membrane"/>
    <property type="evidence" value="ECO:0007669"/>
    <property type="project" value="UniProtKB-SubCell"/>
</dbReference>
<feature type="transmembrane region" description="Helical" evidence="6">
    <location>
        <begin position="28"/>
        <end position="61"/>
    </location>
</feature>
<dbReference type="AlphaFoldDB" id="A0A7K2IZB1"/>
<gene>
    <name evidence="7" type="ORF">GTW20_24355</name>
</gene>
<feature type="transmembrane region" description="Helical" evidence="6">
    <location>
        <begin position="276"/>
        <end position="294"/>
    </location>
</feature>
<evidence type="ECO:0000256" key="4">
    <source>
        <dbReference type="ARBA" id="ARBA00022989"/>
    </source>
</evidence>
<dbReference type="InterPro" id="IPR011701">
    <property type="entry name" value="MFS"/>
</dbReference>
<keyword evidence="5 6" id="KW-0472">Membrane</keyword>
<feature type="transmembrane region" description="Helical" evidence="6">
    <location>
        <begin position="166"/>
        <end position="183"/>
    </location>
</feature>
<dbReference type="Gene3D" id="1.20.1250.20">
    <property type="entry name" value="MFS general substrate transporter like domains"/>
    <property type="match status" value="1"/>
</dbReference>
<feature type="transmembrane region" description="Helical" evidence="6">
    <location>
        <begin position="73"/>
        <end position="92"/>
    </location>
</feature>
<evidence type="ECO:0000256" key="1">
    <source>
        <dbReference type="ARBA" id="ARBA00004651"/>
    </source>
</evidence>
<reference evidence="7 8" key="1">
    <citation type="journal article" date="2019" name="Nat. Commun.">
        <title>The antimicrobial potential of Streptomyces from insect microbiomes.</title>
        <authorList>
            <person name="Chevrette M.G."/>
            <person name="Carlson C.M."/>
            <person name="Ortega H.E."/>
            <person name="Thomas C."/>
            <person name="Ananiev G.E."/>
            <person name="Barns K.J."/>
            <person name="Book A.J."/>
            <person name="Cagnazzo J."/>
            <person name="Carlos C."/>
            <person name="Flanigan W."/>
            <person name="Grubbs K.J."/>
            <person name="Horn H.A."/>
            <person name="Hoffmann F.M."/>
            <person name="Klassen J.L."/>
            <person name="Knack J.J."/>
            <person name="Lewin G.R."/>
            <person name="McDonald B.R."/>
            <person name="Muller L."/>
            <person name="Melo W.G.P."/>
            <person name="Pinto-Tomas A.A."/>
            <person name="Schmitz A."/>
            <person name="Wendt-Pienkowski E."/>
            <person name="Wildman S."/>
            <person name="Zhao M."/>
            <person name="Zhang F."/>
            <person name="Bugni T.S."/>
            <person name="Andes D.R."/>
            <person name="Pupo M.T."/>
            <person name="Currie C.R."/>
        </authorList>
    </citation>
    <scope>NUCLEOTIDE SEQUENCE [LARGE SCALE GENOMIC DNA]</scope>
    <source>
        <strain evidence="7 8">SID5840</strain>
    </source>
</reference>
<evidence type="ECO:0000256" key="2">
    <source>
        <dbReference type="ARBA" id="ARBA00022475"/>
    </source>
</evidence>
<feature type="transmembrane region" description="Helical" evidence="6">
    <location>
        <begin position="334"/>
        <end position="354"/>
    </location>
</feature>
<dbReference type="RefSeq" id="WP_161112004.1">
    <property type="nucleotide sequence ID" value="NZ_WWHY01000001.1"/>
</dbReference>
<keyword evidence="3 6" id="KW-0812">Transmembrane</keyword>
<keyword evidence="4 6" id="KW-1133">Transmembrane helix</keyword>
<protein>
    <submittedName>
        <fullName evidence="7">MFS transporter</fullName>
    </submittedName>
</protein>
<name>A0A7K2IZB1_9ACTN</name>
<accession>A0A7K2IZB1</accession>
<evidence type="ECO:0000313" key="7">
    <source>
        <dbReference type="EMBL" id="MYR35308.1"/>
    </source>
</evidence>
<sequence length="391" mass="38655">MGERYATVRYLCGATAARTGDEASGPALLLLGVAVTGSAATGSALLAGVTATAAIGGPLVGVALDRSRRPGRLLAILLVLYALGLVAVALPVGRLHVAPVVALALIVGLPSPALSGGWTAQLPRVVSASRATGVSTWDAMTFGTASLVGPALAGAVALGFGALTSVVVAAALVALAVPAALALPDRKRPPERVPLLAELVSGVRAVLGNRTLARVTAVSTISIAGTGAFVVATPVLGERTLGGAAQGALLLALMAVGSLAANLVTVRRPLRTRPETVVFVCVLVQCVGVTGAAVAPSALWLLLAVALVGAAEGPQLAALLAVRRREAPERLRSQVFTTAASVKVSAFALGAALAGPAADLSPALCSALAAAFQGAAALTHLLMRPRSGSRG</sequence>
<evidence type="ECO:0000256" key="6">
    <source>
        <dbReference type="SAM" id="Phobius"/>
    </source>
</evidence>
<evidence type="ECO:0000313" key="8">
    <source>
        <dbReference type="Proteomes" id="UP000467124"/>
    </source>
</evidence>
<dbReference type="EMBL" id="WWHY01000001">
    <property type="protein sequence ID" value="MYR35308.1"/>
    <property type="molecule type" value="Genomic_DNA"/>
</dbReference>
<organism evidence="7 8">
    <name type="scientific">Nocardiopsis alba</name>
    <dbReference type="NCBI Taxonomy" id="53437"/>
    <lineage>
        <taxon>Bacteria</taxon>
        <taxon>Bacillati</taxon>
        <taxon>Actinomycetota</taxon>
        <taxon>Actinomycetes</taxon>
        <taxon>Streptosporangiales</taxon>
        <taxon>Nocardiopsidaceae</taxon>
        <taxon>Nocardiopsis</taxon>
    </lineage>
</organism>
<dbReference type="InterPro" id="IPR036259">
    <property type="entry name" value="MFS_trans_sf"/>
</dbReference>
<comment type="caution">
    <text evidence="7">The sequence shown here is derived from an EMBL/GenBank/DDBJ whole genome shotgun (WGS) entry which is preliminary data.</text>
</comment>
<evidence type="ECO:0000256" key="5">
    <source>
        <dbReference type="ARBA" id="ARBA00023136"/>
    </source>
</evidence>
<dbReference type="Pfam" id="PF07690">
    <property type="entry name" value="MFS_1"/>
    <property type="match status" value="1"/>
</dbReference>
<dbReference type="SUPFAM" id="SSF103473">
    <property type="entry name" value="MFS general substrate transporter"/>
    <property type="match status" value="1"/>
</dbReference>
<feature type="transmembrane region" description="Helical" evidence="6">
    <location>
        <begin position="300"/>
        <end position="322"/>
    </location>
</feature>
<dbReference type="Proteomes" id="UP000467124">
    <property type="component" value="Unassembled WGS sequence"/>
</dbReference>
<feature type="transmembrane region" description="Helical" evidence="6">
    <location>
        <begin position="244"/>
        <end position="264"/>
    </location>
</feature>
<feature type="transmembrane region" description="Helical" evidence="6">
    <location>
        <begin position="139"/>
        <end position="160"/>
    </location>
</feature>
<keyword evidence="2" id="KW-1003">Cell membrane</keyword>
<feature type="transmembrane region" description="Helical" evidence="6">
    <location>
        <begin position="98"/>
        <end position="118"/>
    </location>
</feature>
<feature type="transmembrane region" description="Helical" evidence="6">
    <location>
        <begin position="212"/>
        <end position="232"/>
    </location>
</feature>
<feature type="transmembrane region" description="Helical" evidence="6">
    <location>
        <begin position="360"/>
        <end position="383"/>
    </location>
</feature>
<evidence type="ECO:0000256" key="3">
    <source>
        <dbReference type="ARBA" id="ARBA00022692"/>
    </source>
</evidence>